<evidence type="ECO:0000313" key="2">
    <source>
        <dbReference type="Proteomes" id="UP001157006"/>
    </source>
</evidence>
<reference evidence="1 2" key="1">
    <citation type="submission" date="2023-01" db="EMBL/GenBank/DDBJ databases">
        <authorList>
            <person name="Kreplak J."/>
        </authorList>
    </citation>
    <scope>NUCLEOTIDE SEQUENCE [LARGE SCALE GENOMIC DNA]</scope>
</reference>
<accession>A0AAV1B4N6</accession>
<sequence length="100" mass="11659">MFVLIYDIVDTFDIYFKREREKIAFFHPEIDLSRLNMFKVVCGGHLVDDTHNPLPPEPIVCPINYTQFDLGGNREMEDANPETTYQGDFLKGKLAFEWGQ</sequence>
<keyword evidence="2" id="KW-1185">Reference proteome</keyword>
<dbReference type="AlphaFoldDB" id="A0AAV1B4N6"/>
<dbReference type="EMBL" id="OX451741">
    <property type="protein sequence ID" value="CAI8617273.1"/>
    <property type="molecule type" value="Genomic_DNA"/>
</dbReference>
<proteinExistence type="predicted"/>
<name>A0AAV1B4N6_VICFA</name>
<dbReference type="Proteomes" id="UP001157006">
    <property type="component" value="Chromosome 6"/>
</dbReference>
<evidence type="ECO:0000313" key="1">
    <source>
        <dbReference type="EMBL" id="CAI8617273.1"/>
    </source>
</evidence>
<organism evidence="1 2">
    <name type="scientific">Vicia faba</name>
    <name type="common">Broad bean</name>
    <name type="synonym">Faba vulgaris</name>
    <dbReference type="NCBI Taxonomy" id="3906"/>
    <lineage>
        <taxon>Eukaryota</taxon>
        <taxon>Viridiplantae</taxon>
        <taxon>Streptophyta</taxon>
        <taxon>Embryophyta</taxon>
        <taxon>Tracheophyta</taxon>
        <taxon>Spermatophyta</taxon>
        <taxon>Magnoliopsida</taxon>
        <taxon>eudicotyledons</taxon>
        <taxon>Gunneridae</taxon>
        <taxon>Pentapetalae</taxon>
        <taxon>rosids</taxon>
        <taxon>fabids</taxon>
        <taxon>Fabales</taxon>
        <taxon>Fabaceae</taxon>
        <taxon>Papilionoideae</taxon>
        <taxon>50 kb inversion clade</taxon>
        <taxon>NPAAA clade</taxon>
        <taxon>Hologalegina</taxon>
        <taxon>IRL clade</taxon>
        <taxon>Fabeae</taxon>
        <taxon>Vicia</taxon>
    </lineage>
</organism>
<protein>
    <submittedName>
        <fullName evidence="1">Uncharacterized protein</fullName>
    </submittedName>
</protein>
<gene>
    <name evidence="1" type="ORF">VFH_VI067760</name>
</gene>